<keyword evidence="2" id="KW-1185">Reference proteome</keyword>
<dbReference type="RefSeq" id="WP_099998450.1">
    <property type="nucleotide sequence ID" value="NZ_CP017940.1"/>
</dbReference>
<sequence>MSTCDELYQRHSSSSITERVAAVFVDQTNRLARAVSKAHEVFLRQRMLRETEAALDALPDDIRCDIGWPDLYERQISENNKLKSRH</sequence>
<evidence type="ECO:0008006" key="3">
    <source>
        <dbReference type="Google" id="ProtNLM"/>
    </source>
</evidence>
<proteinExistence type="predicted"/>
<evidence type="ECO:0000313" key="1">
    <source>
        <dbReference type="EMBL" id="PIO45906.1"/>
    </source>
</evidence>
<reference evidence="1 2" key="1">
    <citation type="journal article" date="2017" name="Int J Environ Stud">
        <title>Does the Miocene-Pliocene relict legume Oxytropis triphylla form nitrogen-fixing nodules with a combination of bacterial strains?</title>
        <authorList>
            <person name="Safronova V."/>
            <person name="Belimov A."/>
            <person name="Sazanova A."/>
            <person name="Kuznetsova I."/>
            <person name="Popova J."/>
            <person name="Andronov E."/>
            <person name="Verkhozina A."/>
            <person name="Tikhonovich I."/>
        </authorList>
    </citation>
    <scope>NUCLEOTIDE SEQUENCE [LARGE SCALE GENOMIC DNA]</scope>
    <source>
        <strain evidence="1 2">Tri-38</strain>
    </source>
</reference>
<protein>
    <recommendedName>
        <fullName evidence="3">DUF1127 domain-containing protein</fullName>
    </recommendedName>
</protein>
<dbReference type="OrthoDB" id="8116829at2"/>
<dbReference type="Proteomes" id="UP000232163">
    <property type="component" value="Unassembled WGS sequence"/>
</dbReference>
<dbReference type="EMBL" id="MZMT01000014">
    <property type="protein sequence ID" value="PIO45906.1"/>
    <property type="molecule type" value="Genomic_DNA"/>
</dbReference>
<gene>
    <name evidence="1" type="ORF">B5P45_05050</name>
</gene>
<evidence type="ECO:0000313" key="2">
    <source>
        <dbReference type="Proteomes" id="UP000232163"/>
    </source>
</evidence>
<comment type="caution">
    <text evidence="1">The sequence shown here is derived from an EMBL/GenBank/DDBJ whole genome shotgun (WGS) entry which is preliminary data.</text>
</comment>
<organism evidence="1 2">
    <name type="scientific">Phyllobacterium zundukense</name>
    <dbReference type="NCBI Taxonomy" id="1867719"/>
    <lineage>
        <taxon>Bacteria</taxon>
        <taxon>Pseudomonadati</taxon>
        <taxon>Pseudomonadota</taxon>
        <taxon>Alphaproteobacteria</taxon>
        <taxon>Hyphomicrobiales</taxon>
        <taxon>Phyllobacteriaceae</taxon>
        <taxon>Phyllobacterium</taxon>
    </lineage>
</organism>
<dbReference type="KEGG" id="pht:BLM14_05385"/>
<name>A0A2N9W2D8_9HYPH</name>
<accession>A0A2N9W2D8</accession>
<dbReference type="AlphaFoldDB" id="A0A2N9W2D8"/>